<dbReference type="SUPFAM" id="SSF46689">
    <property type="entry name" value="Homeodomain-like"/>
    <property type="match status" value="1"/>
</dbReference>
<evidence type="ECO:0000256" key="1">
    <source>
        <dbReference type="SAM" id="MobiDB-lite"/>
    </source>
</evidence>
<dbReference type="PROSITE" id="PS50090">
    <property type="entry name" value="MYB_LIKE"/>
    <property type="match status" value="1"/>
</dbReference>
<evidence type="ECO:0000259" key="3">
    <source>
        <dbReference type="PROSITE" id="PS51294"/>
    </source>
</evidence>
<reference evidence="4 5" key="1">
    <citation type="submission" date="2020-04" db="EMBL/GenBank/DDBJ databases">
        <title>Plant Genome Project.</title>
        <authorList>
            <person name="Zhang R.-G."/>
        </authorList>
    </citation>
    <scope>NUCLEOTIDE SEQUENCE [LARGE SCALE GENOMIC DNA]</scope>
    <source>
        <strain evidence="4">YNK0</strain>
        <tissue evidence="4">Leaf</tissue>
    </source>
</reference>
<evidence type="ECO:0000313" key="5">
    <source>
        <dbReference type="Proteomes" id="UP000655225"/>
    </source>
</evidence>
<dbReference type="Proteomes" id="UP000655225">
    <property type="component" value="Unassembled WGS sequence"/>
</dbReference>
<dbReference type="InterPro" id="IPR001005">
    <property type="entry name" value="SANT/Myb"/>
</dbReference>
<sequence length="148" mass="15450">MTEITVGDGVSGAGAGVGVGVSAGDSSRVGSQSKDRVKGPWSPEEDAILSRLVSKFGARNWSLMARGISGRVPSIDEALRAATSASVSGLFKFLRPGLCLQSTDIQDADMWSVAVSLQPPELFDLSSHLISRCKHSGSDEILSTVTKS</sequence>
<dbReference type="Gene3D" id="1.10.10.60">
    <property type="entry name" value="Homeodomain-like"/>
    <property type="match status" value="1"/>
</dbReference>
<gene>
    <name evidence="4" type="ORF">HHK36_018499</name>
</gene>
<feature type="domain" description="Myb-like" evidence="2">
    <location>
        <begin position="33"/>
        <end position="71"/>
    </location>
</feature>
<dbReference type="EMBL" id="JABCRI010000012">
    <property type="protein sequence ID" value="KAF8396864.1"/>
    <property type="molecule type" value="Genomic_DNA"/>
</dbReference>
<feature type="compositionally biased region" description="Low complexity" evidence="1">
    <location>
        <begin position="22"/>
        <end position="31"/>
    </location>
</feature>
<evidence type="ECO:0000259" key="2">
    <source>
        <dbReference type="PROSITE" id="PS50090"/>
    </source>
</evidence>
<dbReference type="CDD" id="cd00167">
    <property type="entry name" value="SANT"/>
    <property type="match status" value="1"/>
</dbReference>
<protein>
    <submittedName>
        <fullName evidence="4">Uncharacterized protein</fullName>
    </submittedName>
</protein>
<dbReference type="Pfam" id="PF00249">
    <property type="entry name" value="Myb_DNA-binding"/>
    <property type="match status" value="1"/>
</dbReference>
<accession>A0A834YW37</accession>
<name>A0A834YW37_TETSI</name>
<comment type="caution">
    <text evidence="4">The sequence shown here is derived from an EMBL/GenBank/DDBJ whole genome shotgun (WGS) entry which is preliminary data.</text>
</comment>
<feature type="domain" description="HTH myb-type" evidence="3">
    <location>
        <begin position="33"/>
        <end position="73"/>
    </location>
</feature>
<dbReference type="PROSITE" id="PS51294">
    <property type="entry name" value="HTH_MYB"/>
    <property type="match status" value="1"/>
</dbReference>
<organism evidence="4 5">
    <name type="scientific">Tetracentron sinense</name>
    <name type="common">Spur-leaf</name>
    <dbReference type="NCBI Taxonomy" id="13715"/>
    <lineage>
        <taxon>Eukaryota</taxon>
        <taxon>Viridiplantae</taxon>
        <taxon>Streptophyta</taxon>
        <taxon>Embryophyta</taxon>
        <taxon>Tracheophyta</taxon>
        <taxon>Spermatophyta</taxon>
        <taxon>Magnoliopsida</taxon>
        <taxon>Trochodendrales</taxon>
        <taxon>Trochodendraceae</taxon>
        <taxon>Tetracentron</taxon>
    </lineage>
</organism>
<dbReference type="InterPro" id="IPR009057">
    <property type="entry name" value="Homeodomain-like_sf"/>
</dbReference>
<keyword evidence="5" id="KW-1185">Reference proteome</keyword>
<dbReference type="InterPro" id="IPR017930">
    <property type="entry name" value="Myb_dom"/>
</dbReference>
<evidence type="ECO:0000313" key="4">
    <source>
        <dbReference type="EMBL" id="KAF8396864.1"/>
    </source>
</evidence>
<dbReference type="OrthoDB" id="2143914at2759"/>
<dbReference type="AlphaFoldDB" id="A0A834YW37"/>
<feature type="region of interest" description="Disordered" evidence="1">
    <location>
        <begin position="21"/>
        <end position="42"/>
    </location>
</feature>
<proteinExistence type="predicted"/>